<feature type="compositionally biased region" description="Basic residues" evidence="1">
    <location>
        <begin position="257"/>
        <end position="271"/>
    </location>
</feature>
<dbReference type="OrthoDB" id="387525at2759"/>
<feature type="compositionally biased region" description="Polar residues" evidence="1">
    <location>
        <begin position="279"/>
        <end position="296"/>
    </location>
</feature>
<reference evidence="3" key="1">
    <citation type="submission" date="2016-06" db="EMBL/GenBank/DDBJ databases">
        <title>First high quality genome sequence of Plasmodium coatneyi using continuous long reads from single molecule, real-time sequencing.</title>
        <authorList>
            <person name="Chien J.-T."/>
            <person name="Pakala S.B."/>
            <person name="Geraldo J.A."/>
            <person name="Lapp S.A."/>
            <person name="Barnwell J.W."/>
            <person name="Kissinger J.C."/>
            <person name="Galinski M.R."/>
            <person name="Humphrey J.C."/>
        </authorList>
    </citation>
    <scope>NUCLEOTIDE SEQUENCE [LARGE SCALE GENOMIC DNA]</scope>
    <source>
        <strain evidence="3">Hackeri</strain>
    </source>
</reference>
<feature type="compositionally biased region" description="Basic and acidic residues" evidence="1">
    <location>
        <begin position="195"/>
        <end position="236"/>
    </location>
</feature>
<feature type="compositionally biased region" description="Basic residues" evidence="1">
    <location>
        <begin position="313"/>
        <end position="324"/>
    </location>
</feature>
<accession>A0A1B1E3G1</accession>
<proteinExistence type="predicted"/>
<organism evidence="2 3">
    <name type="scientific">Plasmodium coatneyi</name>
    <dbReference type="NCBI Taxonomy" id="208452"/>
    <lineage>
        <taxon>Eukaryota</taxon>
        <taxon>Sar</taxon>
        <taxon>Alveolata</taxon>
        <taxon>Apicomplexa</taxon>
        <taxon>Aconoidasida</taxon>
        <taxon>Haemosporida</taxon>
        <taxon>Plasmodiidae</taxon>
        <taxon>Plasmodium</taxon>
    </lineage>
</organism>
<feature type="compositionally biased region" description="Low complexity" evidence="1">
    <location>
        <begin position="397"/>
        <end position="409"/>
    </location>
</feature>
<name>A0A1B1E3G1_9APIC</name>
<keyword evidence="3" id="KW-1185">Reference proteome</keyword>
<feature type="compositionally biased region" description="Polar residues" evidence="1">
    <location>
        <begin position="119"/>
        <end position="138"/>
    </location>
</feature>
<feature type="compositionally biased region" description="Acidic residues" evidence="1">
    <location>
        <begin position="410"/>
        <end position="419"/>
    </location>
</feature>
<gene>
    <name evidence="2" type="ORF">PCOAH_00043620</name>
</gene>
<dbReference type="KEGG" id="pcot:PCOAH_00043620"/>
<feature type="region of interest" description="Disordered" evidence="1">
    <location>
        <begin position="34"/>
        <end position="53"/>
    </location>
</feature>
<feature type="compositionally biased region" description="Basic and acidic residues" evidence="1">
    <location>
        <begin position="106"/>
        <end position="118"/>
    </location>
</feature>
<dbReference type="EMBL" id="CP016250">
    <property type="protein sequence ID" value="ANQ09531.1"/>
    <property type="molecule type" value="Genomic_DNA"/>
</dbReference>
<dbReference type="Proteomes" id="UP000092716">
    <property type="component" value="Chromosome 12"/>
</dbReference>
<dbReference type="RefSeq" id="XP_019916226.1">
    <property type="nucleotide sequence ID" value="XM_020061146.1"/>
</dbReference>
<evidence type="ECO:0000256" key="1">
    <source>
        <dbReference type="SAM" id="MobiDB-lite"/>
    </source>
</evidence>
<feature type="region of interest" description="Disordered" evidence="1">
    <location>
        <begin position="83"/>
        <end position="341"/>
    </location>
</feature>
<protein>
    <submittedName>
        <fullName evidence="2">Uncharacterized protein</fullName>
    </submittedName>
</protein>
<dbReference type="VEuPathDB" id="PlasmoDB:PCOAH_00043620"/>
<sequence>MEYTPNEEKTTDYIGIITNLFNYFSLGIDDKVTPQGNTPDVQRAGRATPHPRNSIQQVVYNLKLKRSSNLKISTRFGLDAPVMQNKKGFDKERREEDNASTNVHPKKSEGETNTRDSSAENCLNGSENRDNQYTSSFDLSGGEFFQLKEQSGDEGGEESKVEKSKEKRKKKKEKGKEKSKKKKKKSKREEEEENTKEKIAAENGDESKLDRGMEETKRNGGCDKTGEGDEPHREEETVNFGENGTGGVCVEEEMKKTKTMKKVKKMKKKKTRREEMKVNETSSTENDSAENASAQMQPARRTNEQRNPPNTRKGNHNHVRKKKSTTLSSSFVQPPCRSNSDEANFLHVVDEADSQRKDFVKAQDELAINYISDSKKSYISIRSRNRDKDNVIQLPKLNLSTRGGRSSSGEENETTDGEDVLIPLAELHQ</sequence>
<feature type="compositionally biased region" description="Polar residues" evidence="1">
    <location>
        <begin position="325"/>
        <end position="341"/>
    </location>
</feature>
<feature type="compositionally biased region" description="Basic residues" evidence="1">
    <location>
        <begin position="166"/>
        <end position="186"/>
    </location>
</feature>
<evidence type="ECO:0000313" key="2">
    <source>
        <dbReference type="EMBL" id="ANQ09531.1"/>
    </source>
</evidence>
<feature type="region of interest" description="Disordered" evidence="1">
    <location>
        <begin position="384"/>
        <end position="429"/>
    </location>
</feature>
<dbReference type="GeneID" id="30911093"/>
<feature type="compositionally biased region" description="Basic and acidic residues" evidence="1">
    <location>
        <begin position="87"/>
        <end position="97"/>
    </location>
</feature>
<dbReference type="AlphaFoldDB" id="A0A1B1E3G1"/>
<evidence type="ECO:0000313" key="3">
    <source>
        <dbReference type="Proteomes" id="UP000092716"/>
    </source>
</evidence>